<sequence>FIPINEITCTTIMSGFLKASKVQEMFDFYDNQLPKLALSNNINLQDKFMISLKSVGHLKMMEILNENDIEKLLFHHQQFLDIFHNELYPDIKFKPTSISLNDIGKLIEVYVLLNKKSWIKSVND</sequence>
<evidence type="ECO:0000313" key="2">
    <source>
        <dbReference type="Proteomes" id="UP000023152"/>
    </source>
</evidence>
<protein>
    <submittedName>
        <fullName evidence="1">Uncharacterized protein</fullName>
    </submittedName>
</protein>
<accession>X6LQP3</accession>
<feature type="non-terminal residue" evidence="1">
    <location>
        <position position="124"/>
    </location>
</feature>
<dbReference type="EMBL" id="ASPP01033263">
    <property type="protein sequence ID" value="ETO03452.1"/>
    <property type="molecule type" value="Genomic_DNA"/>
</dbReference>
<dbReference type="Proteomes" id="UP000023152">
    <property type="component" value="Unassembled WGS sequence"/>
</dbReference>
<gene>
    <name evidence="1" type="ORF">RFI_33955</name>
</gene>
<feature type="non-terminal residue" evidence="1">
    <location>
        <position position="1"/>
    </location>
</feature>
<dbReference type="AlphaFoldDB" id="X6LQP3"/>
<organism evidence="1 2">
    <name type="scientific">Reticulomyxa filosa</name>
    <dbReference type="NCBI Taxonomy" id="46433"/>
    <lineage>
        <taxon>Eukaryota</taxon>
        <taxon>Sar</taxon>
        <taxon>Rhizaria</taxon>
        <taxon>Retaria</taxon>
        <taxon>Foraminifera</taxon>
        <taxon>Monothalamids</taxon>
        <taxon>Reticulomyxidae</taxon>
        <taxon>Reticulomyxa</taxon>
    </lineage>
</organism>
<keyword evidence="2" id="KW-1185">Reference proteome</keyword>
<evidence type="ECO:0000313" key="1">
    <source>
        <dbReference type="EMBL" id="ETO03452.1"/>
    </source>
</evidence>
<proteinExistence type="predicted"/>
<name>X6LQP3_RETFI</name>
<reference evidence="1 2" key="1">
    <citation type="journal article" date="2013" name="Curr. Biol.">
        <title>The Genome of the Foraminiferan Reticulomyxa filosa.</title>
        <authorList>
            <person name="Glockner G."/>
            <person name="Hulsmann N."/>
            <person name="Schleicher M."/>
            <person name="Noegel A.A."/>
            <person name="Eichinger L."/>
            <person name="Gallinger C."/>
            <person name="Pawlowski J."/>
            <person name="Sierra R."/>
            <person name="Euteneuer U."/>
            <person name="Pillet L."/>
            <person name="Moustafa A."/>
            <person name="Platzer M."/>
            <person name="Groth M."/>
            <person name="Szafranski K."/>
            <person name="Schliwa M."/>
        </authorList>
    </citation>
    <scope>NUCLEOTIDE SEQUENCE [LARGE SCALE GENOMIC DNA]</scope>
</reference>
<comment type="caution">
    <text evidence="1">The sequence shown here is derived from an EMBL/GenBank/DDBJ whole genome shotgun (WGS) entry which is preliminary data.</text>
</comment>